<feature type="domain" description="Hemerythrin-like" evidence="5">
    <location>
        <begin position="16"/>
        <end position="135"/>
    </location>
</feature>
<dbReference type="RefSeq" id="WP_068497608.1">
    <property type="nucleotide sequence ID" value="NZ_LWQU01000075.1"/>
</dbReference>
<keyword evidence="2" id="KW-0813">Transport</keyword>
<name>A0A178MY79_9PROT</name>
<dbReference type="Gene3D" id="1.20.120.50">
    <property type="entry name" value="Hemerythrin-like"/>
    <property type="match status" value="1"/>
</dbReference>
<dbReference type="Proteomes" id="UP000078543">
    <property type="component" value="Unassembled WGS sequence"/>
</dbReference>
<gene>
    <name evidence="6" type="ORF">A6A05_07645</name>
</gene>
<evidence type="ECO:0000259" key="5">
    <source>
        <dbReference type="Pfam" id="PF01814"/>
    </source>
</evidence>
<dbReference type="AlphaFoldDB" id="A0A178MY79"/>
<dbReference type="STRING" id="1437059.A6A05_07645"/>
<dbReference type="Pfam" id="PF01814">
    <property type="entry name" value="Hemerythrin"/>
    <property type="match status" value="1"/>
</dbReference>
<dbReference type="InterPro" id="IPR035938">
    <property type="entry name" value="Hemerythrin-like_sf"/>
</dbReference>
<comment type="caution">
    <text evidence="6">The sequence shown here is derived from an EMBL/GenBank/DDBJ whole genome shotgun (WGS) entry which is preliminary data.</text>
</comment>
<evidence type="ECO:0000256" key="1">
    <source>
        <dbReference type="ARBA" id="ARBA00010587"/>
    </source>
</evidence>
<dbReference type="EMBL" id="LWQU01000075">
    <property type="protein sequence ID" value="OAN58035.1"/>
    <property type="molecule type" value="Genomic_DNA"/>
</dbReference>
<keyword evidence="3" id="KW-0479">Metal-binding</keyword>
<dbReference type="InterPro" id="IPR050669">
    <property type="entry name" value="Hemerythrin"/>
</dbReference>
<keyword evidence="4" id="KW-0408">Iron</keyword>
<evidence type="ECO:0000256" key="2">
    <source>
        <dbReference type="ARBA" id="ARBA00022621"/>
    </source>
</evidence>
<dbReference type="GO" id="GO:0046872">
    <property type="term" value="F:metal ion binding"/>
    <property type="evidence" value="ECO:0007669"/>
    <property type="project" value="UniProtKB-KW"/>
</dbReference>
<evidence type="ECO:0000256" key="4">
    <source>
        <dbReference type="ARBA" id="ARBA00023004"/>
    </source>
</evidence>
<dbReference type="GO" id="GO:0005344">
    <property type="term" value="F:oxygen carrier activity"/>
    <property type="evidence" value="ECO:0007669"/>
    <property type="project" value="UniProtKB-KW"/>
</dbReference>
<dbReference type="PANTHER" id="PTHR37164:SF1">
    <property type="entry name" value="BACTERIOHEMERYTHRIN"/>
    <property type="match status" value="1"/>
</dbReference>
<keyword evidence="2" id="KW-0561">Oxygen transport</keyword>
<evidence type="ECO:0000313" key="7">
    <source>
        <dbReference type="Proteomes" id="UP000078543"/>
    </source>
</evidence>
<dbReference type="CDD" id="cd12107">
    <property type="entry name" value="Hemerythrin"/>
    <property type="match status" value="1"/>
</dbReference>
<organism evidence="6 7">
    <name type="scientific">Magnetospirillum moscoviense</name>
    <dbReference type="NCBI Taxonomy" id="1437059"/>
    <lineage>
        <taxon>Bacteria</taxon>
        <taxon>Pseudomonadati</taxon>
        <taxon>Pseudomonadota</taxon>
        <taxon>Alphaproteobacteria</taxon>
        <taxon>Rhodospirillales</taxon>
        <taxon>Rhodospirillaceae</taxon>
        <taxon>Magnetospirillum</taxon>
    </lineage>
</organism>
<dbReference type="InterPro" id="IPR012827">
    <property type="entry name" value="Hemerythrin_metal-bd"/>
</dbReference>
<dbReference type="SUPFAM" id="SSF47188">
    <property type="entry name" value="Hemerythrin-like"/>
    <property type="match status" value="1"/>
</dbReference>
<protein>
    <recommendedName>
        <fullName evidence="5">Hemerythrin-like domain-containing protein</fullName>
    </recommendedName>
</protein>
<dbReference type="PROSITE" id="PS00550">
    <property type="entry name" value="HEMERYTHRINS"/>
    <property type="match status" value="1"/>
</dbReference>
<sequence>MPIIEWCEEYQLDLPTIDKDHREMVEYCNQYLIAVDRGAPLEELAGLLDRLILRTKAHFIAEERLLDRHGYPGLALHKADHDRLLVQAETLRDRFDQADEDDAATHQLVTETSQFMREWLLDHVRVNDRPFKPFLRSLS</sequence>
<dbReference type="InterPro" id="IPR016131">
    <property type="entry name" value="Haemerythrin_Fe_BS"/>
</dbReference>
<dbReference type="PANTHER" id="PTHR37164">
    <property type="entry name" value="BACTERIOHEMERYTHRIN"/>
    <property type="match status" value="1"/>
</dbReference>
<keyword evidence="7" id="KW-1185">Reference proteome</keyword>
<comment type="similarity">
    <text evidence="1">Belongs to the hemerythrin family.</text>
</comment>
<evidence type="ECO:0000256" key="3">
    <source>
        <dbReference type="ARBA" id="ARBA00022723"/>
    </source>
</evidence>
<proteinExistence type="inferred from homology"/>
<evidence type="ECO:0000313" key="6">
    <source>
        <dbReference type="EMBL" id="OAN58035.1"/>
    </source>
</evidence>
<dbReference type="InterPro" id="IPR012312">
    <property type="entry name" value="Hemerythrin-like"/>
</dbReference>
<dbReference type="NCBIfam" id="TIGR02481">
    <property type="entry name" value="hemeryth_dom"/>
    <property type="match status" value="1"/>
</dbReference>
<reference evidence="6 7" key="1">
    <citation type="submission" date="2016-04" db="EMBL/GenBank/DDBJ databases">
        <title>Draft genome sequence of freshwater magnetotactic bacteria Magnetospirillum marisnigri SP-1 and Magnetospirillum moscoviense BB-1.</title>
        <authorList>
            <person name="Koziaeva V."/>
            <person name="Dziuba M.V."/>
            <person name="Ivanov T.M."/>
            <person name="Kuznetsov B."/>
            <person name="Grouzdev D.S."/>
        </authorList>
    </citation>
    <scope>NUCLEOTIDE SEQUENCE [LARGE SCALE GENOMIC DNA]</scope>
    <source>
        <strain evidence="6 7">BB-1</strain>
    </source>
</reference>
<accession>A0A178MY79</accession>
<dbReference type="NCBIfam" id="NF033749">
    <property type="entry name" value="bact_hemeryth"/>
    <property type="match status" value="1"/>
</dbReference>